<proteinExistence type="predicted"/>
<protein>
    <submittedName>
        <fullName evidence="2">Uncharacterized protein</fullName>
    </submittedName>
</protein>
<keyword evidence="1" id="KW-1185">Reference proteome</keyword>
<dbReference type="AlphaFoldDB" id="A0A915JMT0"/>
<reference evidence="2" key="1">
    <citation type="submission" date="2022-11" db="UniProtKB">
        <authorList>
            <consortium name="WormBaseParasite"/>
        </authorList>
    </citation>
    <scope>IDENTIFICATION</scope>
</reference>
<dbReference type="Proteomes" id="UP000887565">
    <property type="component" value="Unplaced"/>
</dbReference>
<evidence type="ECO:0000313" key="1">
    <source>
        <dbReference type="Proteomes" id="UP000887565"/>
    </source>
</evidence>
<sequence>MVSIPDSFAAWQPYSPSSPTPALVADAGVRNSQNGCAVVAVVRRPQIGRRYSQTFAIFEPMSFGRGSSVDAAREFCRLTFVHFDVDQRAREVGRFGLLGFCG</sequence>
<name>A0A915JMT0_ROMCU</name>
<accession>A0A915JMT0</accession>
<organism evidence="1 2">
    <name type="scientific">Romanomermis culicivorax</name>
    <name type="common">Nematode worm</name>
    <dbReference type="NCBI Taxonomy" id="13658"/>
    <lineage>
        <taxon>Eukaryota</taxon>
        <taxon>Metazoa</taxon>
        <taxon>Ecdysozoa</taxon>
        <taxon>Nematoda</taxon>
        <taxon>Enoplea</taxon>
        <taxon>Dorylaimia</taxon>
        <taxon>Mermithida</taxon>
        <taxon>Mermithoidea</taxon>
        <taxon>Mermithidae</taxon>
        <taxon>Romanomermis</taxon>
    </lineage>
</organism>
<dbReference type="WBParaSite" id="nRc.2.0.1.t27286-RA">
    <property type="protein sequence ID" value="nRc.2.0.1.t27286-RA"/>
    <property type="gene ID" value="nRc.2.0.1.g27286"/>
</dbReference>
<evidence type="ECO:0000313" key="2">
    <source>
        <dbReference type="WBParaSite" id="nRc.2.0.1.t27286-RA"/>
    </source>
</evidence>